<evidence type="ECO:0000313" key="13">
    <source>
        <dbReference type="Proteomes" id="UP000284434"/>
    </source>
</evidence>
<feature type="transmembrane region" description="Helical" evidence="8">
    <location>
        <begin position="89"/>
        <end position="110"/>
    </location>
</feature>
<feature type="transmembrane region" description="Helical" evidence="8">
    <location>
        <begin position="564"/>
        <end position="585"/>
    </location>
</feature>
<evidence type="ECO:0000313" key="10">
    <source>
        <dbReference type="EMBL" id="RGV18344.1"/>
    </source>
</evidence>
<evidence type="ECO:0000256" key="5">
    <source>
        <dbReference type="ARBA" id="ARBA00022989"/>
    </source>
</evidence>
<evidence type="ECO:0000313" key="9">
    <source>
        <dbReference type="EMBL" id="MCG4958295.1"/>
    </source>
</evidence>
<feature type="transmembrane region" description="Helical" evidence="8">
    <location>
        <begin position="178"/>
        <end position="200"/>
    </location>
</feature>
<dbReference type="GO" id="GO:0005886">
    <property type="term" value="C:plasma membrane"/>
    <property type="evidence" value="ECO:0007669"/>
    <property type="project" value="UniProtKB-SubCell"/>
</dbReference>
<evidence type="ECO:0000256" key="1">
    <source>
        <dbReference type="ARBA" id="ARBA00004651"/>
    </source>
</evidence>
<protein>
    <submittedName>
        <fullName evidence="10">ATPase</fullName>
    </submittedName>
</protein>
<reference evidence="12 13" key="1">
    <citation type="submission" date="2018-08" db="EMBL/GenBank/DDBJ databases">
        <title>A genome reference for cultivated species of the human gut microbiota.</title>
        <authorList>
            <person name="Zou Y."/>
            <person name="Xue W."/>
            <person name="Luo G."/>
        </authorList>
    </citation>
    <scope>NUCLEOTIDE SEQUENCE [LARGE SCALE GENOMIC DNA]</scope>
    <source>
        <strain evidence="10 12">AF14-6AC</strain>
        <strain evidence="11 13">OF03-11</strain>
    </source>
</reference>
<evidence type="ECO:0000256" key="4">
    <source>
        <dbReference type="ARBA" id="ARBA00022692"/>
    </source>
</evidence>
<evidence type="ECO:0000256" key="6">
    <source>
        <dbReference type="ARBA" id="ARBA00023065"/>
    </source>
</evidence>
<dbReference type="EMBL" id="QRYW01000059">
    <property type="protein sequence ID" value="RGV18344.1"/>
    <property type="molecule type" value="Genomic_DNA"/>
</dbReference>
<accession>A0A3D4Z7N0</accession>
<organism evidence="10 12">
    <name type="scientific">Odoribacter splanchnicus</name>
    <dbReference type="NCBI Taxonomy" id="28118"/>
    <lineage>
        <taxon>Bacteria</taxon>
        <taxon>Pseudomonadati</taxon>
        <taxon>Bacteroidota</taxon>
        <taxon>Bacteroidia</taxon>
        <taxon>Bacteroidales</taxon>
        <taxon>Odoribacteraceae</taxon>
        <taxon>Odoribacter</taxon>
    </lineage>
</organism>
<dbReference type="GO" id="GO:0008324">
    <property type="term" value="F:monoatomic cation transmembrane transporter activity"/>
    <property type="evidence" value="ECO:0007669"/>
    <property type="project" value="InterPro"/>
</dbReference>
<gene>
    <name evidence="10" type="ORF">DWW24_19975</name>
    <name evidence="11" type="ORF">DXA53_00275</name>
    <name evidence="9" type="ORF">L0P03_00280</name>
</gene>
<feature type="transmembrane region" description="Helical" evidence="8">
    <location>
        <begin position="264"/>
        <end position="286"/>
    </location>
</feature>
<reference evidence="9" key="2">
    <citation type="submission" date="2022-01" db="EMBL/GenBank/DDBJ databases">
        <title>Collection of gut derived symbiotic bacterial strains cultured from healthy donors.</title>
        <authorList>
            <person name="Lin H."/>
            <person name="Kohout C."/>
            <person name="Waligurski E."/>
            <person name="Pamer E.G."/>
        </authorList>
    </citation>
    <scope>NUCLEOTIDE SEQUENCE</scope>
    <source>
        <strain evidence="9">DFI.1.149</strain>
    </source>
</reference>
<dbReference type="GeneID" id="61276061"/>
<dbReference type="Proteomes" id="UP000284434">
    <property type="component" value="Unassembled WGS sequence"/>
</dbReference>
<sequence>MFSTEFRYKLNNLRRILKKATVQLIRILFILASVATIVLMAYEYGYAISEAGKRYVTEGFNIIIRIFFFGSIATIFLDPKEIWQEKGYWIEIIVLALLLFVILTQTPAHFPTDNWLQKTDHILTHILLLFISIIHLSKVVVTGLQRHIRPEMTFVYSFLAIILTGAFLLMLPKAHHGSLSFIDALFTSTSAVCITGLTVVDTATTFTTTGQVVLLLLIQIGGIGVMTFTSFIALSFFTQTSFNDQMALKNILSEESMNNIFRTLFYTLFTTIIVEAIGAWILWWEIRDLSPSLIPNKIFFAIFHAVSAFCNAGFSTLTGNLYHPGIRDLYGLQCWIATLIILGGIGFPILFNYGKLVNHKVRNLFYRLTGSSKRMPSHVRIVNTTTRIVITATLLLLVGGTLLFWLSENNNCLRGLPLRGKLAVSFFSAVTPRTAGFNTVDLTSLLPSTWFLTLLLMWIGASPLSTGGGIKTTTITIALKNIINTLRGKEKIEIFKRQLPSENVRRAHAIILLSILWIGTATCLVAFWVPEGSVTQILFEVTSAISTVGLSLDFTSQLNTAGKIIISLTMFVGRVGLITLLSGLIPRQSSQSYTYAEENVIV</sequence>
<dbReference type="GO" id="GO:0030001">
    <property type="term" value="P:metal ion transport"/>
    <property type="evidence" value="ECO:0007669"/>
    <property type="project" value="UniProtKB-ARBA"/>
</dbReference>
<dbReference type="Proteomes" id="UP000283426">
    <property type="component" value="Unassembled WGS sequence"/>
</dbReference>
<keyword evidence="7 8" id="KW-0472">Membrane</keyword>
<feature type="transmembrane region" description="Helical" evidence="8">
    <location>
        <begin position="329"/>
        <end position="353"/>
    </location>
</feature>
<dbReference type="EMBL" id="JAKNDN010000001">
    <property type="protein sequence ID" value="MCG4958295.1"/>
    <property type="molecule type" value="Genomic_DNA"/>
</dbReference>
<name>A0A3D4Z7N0_9BACT</name>
<feature type="transmembrane region" description="Helical" evidence="8">
    <location>
        <begin position="507"/>
        <end position="528"/>
    </location>
</feature>
<feature type="transmembrane region" description="Helical" evidence="8">
    <location>
        <begin position="21"/>
        <end position="42"/>
    </location>
</feature>
<evidence type="ECO:0000313" key="11">
    <source>
        <dbReference type="EMBL" id="RGY09773.1"/>
    </source>
</evidence>
<feature type="transmembrane region" description="Helical" evidence="8">
    <location>
        <begin position="450"/>
        <end position="470"/>
    </location>
</feature>
<dbReference type="PANTHER" id="PTHR32024:SF1">
    <property type="entry name" value="KTR SYSTEM POTASSIUM UPTAKE PROTEIN B"/>
    <property type="match status" value="1"/>
</dbReference>
<feature type="transmembrane region" description="Helical" evidence="8">
    <location>
        <begin position="388"/>
        <end position="407"/>
    </location>
</feature>
<dbReference type="Pfam" id="PF02386">
    <property type="entry name" value="TrkH"/>
    <property type="match status" value="1"/>
</dbReference>
<dbReference type="AlphaFoldDB" id="A0A3D4Z7N0"/>
<keyword evidence="6" id="KW-0406">Ion transport</keyword>
<dbReference type="InterPro" id="IPR003445">
    <property type="entry name" value="Cat_transpt"/>
</dbReference>
<feature type="transmembrane region" description="Helical" evidence="8">
    <location>
        <begin position="212"/>
        <end position="237"/>
    </location>
</feature>
<evidence type="ECO:0000256" key="3">
    <source>
        <dbReference type="ARBA" id="ARBA00022475"/>
    </source>
</evidence>
<keyword evidence="5 8" id="KW-1133">Transmembrane helix</keyword>
<evidence type="ECO:0000256" key="8">
    <source>
        <dbReference type="SAM" id="Phobius"/>
    </source>
</evidence>
<feature type="transmembrane region" description="Helical" evidence="8">
    <location>
        <begin position="298"/>
        <end position="317"/>
    </location>
</feature>
<proteinExistence type="predicted"/>
<feature type="transmembrane region" description="Helical" evidence="8">
    <location>
        <begin position="122"/>
        <end position="141"/>
    </location>
</feature>
<dbReference type="EMBL" id="QSCO01000001">
    <property type="protein sequence ID" value="RGY09773.1"/>
    <property type="molecule type" value="Genomic_DNA"/>
</dbReference>
<comment type="caution">
    <text evidence="10">The sequence shown here is derived from an EMBL/GenBank/DDBJ whole genome shotgun (WGS) entry which is preliminary data.</text>
</comment>
<dbReference type="RefSeq" id="WP_013613008.1">
    <property type="nucleotide sequence ID" value="NZ_JABWDG010000031.1"/>
</dbReference>
<evidence type="ECO:0000313" key="12">
    <source>
        <dbReference type="Proteomes" id="UP000283426"/>
    </source>
</evidence>
<feature type="transmembrane region" description="Helical" evidence="8">
    <location>
        <begin position="153"/>
        <end position="172"/>
    </location>
</feature>
<keyword evidence="2" id="KW-0813">Transport</keyword>
<comment type="subcellular location">
    <subcellularLocation>
        <location evidence="1">Cell membrane</location>
        <topology evidence="1">Multi-pass membrane protein</topology>
    </subcellularLocation>
</comment>
<keyword evidence="4 8" id="KW-0812">Transmembrane</keyword>
<evidence type="ECO:0000256" key="7">
    <source>
        <dbReference type="ARBA" id="ARBA00023136"/>
    </source>
</evidence>
<keyword evidence="3" id="KW-1003">Cell membrane</keyword>
<dbReference type="OMA" id="WLAAFFQ"/>
<dbReference type="PANTHER" id="PTHR32024">
    <property type="entry name" value="TRK SYSTEM POTASSIUM UPTAKE PROTEIN TRKG-RELATED"/>
    <property type="match status" value="1"/>
</dbReference>
<dbReference type="Proteomes" id="UP001199750">
    <property type="component" value="Unassembled WGS sequence"/>
</dbReference>
<evidence type="ECO:0000256" key="2">
    <source>
        <dbReference type="ARBA" id="ARBA00022448"/>
    </source>
</evidence>
<feature type="transmembrane region" description="Helical" evidence="8">
    <location>
        <begin position="62"/>
        <end position="77"/>
    </location>
</feature>